<dbReference type="RefSeq" id="WP_326619516.1">
    <property type="nucleotide sequence ID" value="NZ_CP109106.1"/>
</dbReference>
<evidence type="ECO:0000313" key="2">
    <source>
        <dbReference type="EMBL" id="WSB69962.1"/>
    </source>
</evidence>
<name>A0ABZ1FJ15_9ACTN</name>
<reference evidence="2 3" key="1">
    <citation type="submission" date="2022-10" db="EMBL/GenBank/DDBJ databases">
        <title>The complete genomes of actinobacterial strains from the NBC collection.</title>
        <authorList>
            <person name="Joergensen T.S."/>
            <person name="Alvarez Arevalo M."/>
            <person name="Sterndorff E.B."/>
            <person name="Faurdal D."/>
            <person name="Vuksanovic O."/>
            <person name="Mourched A.-S."/>
            <person name="Charusanti P."/>
            <person name="Shaw S."/>
            <person name="Blin K."/>
            <person name="Weber T."/>
        </authorList>
    </citation>
    <scope>NUCLEOTIDE SEQUENCE [LARGE SCALE GENOMIC DNA]</scope>
    <source>
        <strain evidence="2 3">NBC 01774</strain>
    </source>
</reference>
<proteinExistence type="predicted"/>
<feature type="region of interest" description="Disordered" evidence="1">
    <location>
        <begin position="1"/>
        <end position="42"/>
    </location>
</feature>
<dbReference type="Proteomes" id="UP001344251">
    <property type="component" value="Chromosome"/>
</dbReference>
<accession>A0ABZ1FJ15</accession>
<evidence type="ECO:0000313" key="3">
    <source>
        <dbReference type="Proteomes" id="UP001344251"/>
    </source>
</evidence>
<keyword evidence="3" id="KW-1185">Reference proteome</keyword>
<protein>
    <submittedName>
        <fullName evidence="2">Uncharacterized protein</fullName>
    </submittedName>
</protein>
<evidence type="ECO:0000256" key="1">
    <source>
        <dbReference type="SAM" id="MobiDB-lite"/>
    </source>
</evidence>
<dbReference type="EMBL" id="CP109106">
    <property type="protein sequence ID" value="WSB69962.1"/>
    <property type="molecule type" value="Genomic_DNA"/>
</dbReference>
<organism evidence="2 3">
    <name type="scientific">Streptomyces decoyicus</name>
    <dbReference type="NCBI Taxonomy" id="249567"/>
    <lineage>
        <taxon>Bacteria</taxon>
        <taxon>Bacillati</taxon>
        <taxon>Actinomycetota</taxon>
        <taxon>Actinomycetes</taxon>
        <taxon>Kitasatosporales</taxon>
        <taxon>Streptomycetaceae</taxon>
        <taxon>Streptomyces</taxon>
    </lineage>
</organism>
<gene>
    <name evidence="2" type="ORF">OG863_19520</name>
</gene>
<sequence length="42" mass="4179">MSGGMRLLPRSGPEGQRCGLSTDEGGGHLSSAPTPKIKGPAS</sequence>